<feature type="domain" description="Response regulatory" evidence="8">
    <location>
        <begin position="443"/>
        <end position="560"/>
    </location>
</feature>
<dbReference type="InterPro" id="IPR003594">
    <property type="entry name" value="HATPase_dom"/>
</dbReference>
<evidence type="ECO:0000256" key="1">
    <source>
        <dbReference type="ARBA" id="ARBA00000085"/>
    </source>
</evidence>
<name>A0ABN5IQ93_9CAUL</name>
<dbReference type="Proteomes" id="UP000240527">
    <property type="component" value="Chromosome"/>
</dbReference>
<evidence type="ECO:0000313" key="10">
    <source>
        <dbReference type="Proteomes" id="UP000240527"/>
    </source>
</evidence>
<evidence type="ECO:0000256" key="3">
    <source>
        <dbReference type="ARBA" id="ARBA00022553"/>
    </source>
</evidence>
<dbReference type="PANTHER" id="PTHR45339:SF1">
    <property type="entry name" value="HYBRID SIGNAL TRANSDUCTION HISTIDINE KINASE J"/>
    <property type="match status" value="1"/>
</dbReference>
<dbReference type="InterPro" id="IPR004358">
    <property type="entry name" value="Sig_transdc_His_kin-like_C"/>
</dbReference>
<dbReference type="Gene3D" id="3.40.50.2300">
    <property type="match status" value="1"/>
</dbReference>
<dbReference type="PRINTS" id="PR00344">
    <property type="entry name" value="BCTRLSENSOR"/>
</dbReference>
<reference evidence="9 10" key="1">
    <citation type="journal article" date="2015" name="Biotechnol. Bioeng.">
        <title>Genome sequence and phenotypic characterization of Caulobacter segnis.</title>
        <authorList>
            <person name="Patel S."/>
            <person name="Fletcher B."/>
            <person name="Scott D.C."/>
            <person name="Ely B."/>
        </authorList>
    </citation>
    <scope>NUCLEOTIDE SEQUENCE [LARGE SCALE GENOMIC DNA]</scope>
    <source>
        <strain evidence="9 10">TK0059</strain>
    </source>
</reference>
<dbReference type="PANTHER" id="PTHR45339">
    <property type="entry name" value="HYBRID SIGNAL TRANSDUCTION HISTIDINE KINASE J"/>
    <property type="match status" value="1"/>
</dbReference>
<feature type="transmembrane region" description="Helical" evidence="6">
    <location>
        <begin position="155"/>
        <end position="176"/>
    </location>
</feature>
<organism evidence="9 10">
    <name type="scientific">Caulobacter segnis</name>
    <dbReference type="NCBI Taxonomy" id="88688"/>
    <lineage>
        <taxon>Bacteria</taxon>
        <taxon>Pseudomonadati</taxon>
        <taxon>Pseudomonadota</taxon>
        <taxon>Alphaproteobacteria</taxon>
        <taxon>Caulobacterales</taxon>
        <taxon>Caulobacteraceae</taxon>
        <taxon>Caulobacter</taxon>
    </lineage>
</organism>
<keyword evidence="9" id="KW-0808">Transferase</keyword>
<gene>
    <name evidence="9" type="ORF">B7G68_04395</name>
</gene>
<dbReference type="GO" id="GO:0016301">
    <property type="term" value="F:kinase activity"/>
    <property type="evidence" value="ECO:0007669"/>
    <property type="project" value="UniProtKB-KW"/>
</dbReference>
<evidence type="ECO:0000256" key="2">
    <source>
        <dbReference type="ARBA" id="ARBA00012438"/>
    </source>
</evidence>
<dbReference type="InterPro" id="IPR036097">
    <property type="entry name" value="HisK_dim/P_sf"/>
</dbReference>
<keyword evidence="10" id="KW-1185">Reference proteome</keyword>
<dbReference type="Pfam" id="PF02518">
    <property type="entry name" value="HATPase_c"/>
    <property type="match status" value="1"/>
</dbReference>
<dbReference type="Gene3D" id="3.30.565.10">
    <property type="entry name" value="Histidine kinase-like ATPase, C-terminal domain"/>
    <property type="match status" value="1"/>
</dbReference>
<evidence type="ECO:0000313" key="9">
    <source>
        <dbReference type="EMBL" id="AVQ01165.1"/>
    </source>
</evidence>
<evidence type="ECO:0000256" key="6">
    <source>
        <dbReference type="SAM" id="Phobius"/>
    </source>
</evidence>
<keyword evidence="4" id="KW-0902">Two-component regulatory system</keyword>
<dbReference type="InterPro" id="IPR011006">
    <property type="entry name" value="CheY-like_superfamily"/>
</dbReference>
<dbReference type="SUPFAM" id="SSF47384">
    <property type="entry name" value="Homodimeric domain of signal transducing histidine kinase"/>
    <property type="match status" value="1"/>
</dbReference>
<keyword evidence="6" id="KW-0472">Membrane</keyword>
<dbReference type="PROSITE" id="PS50110">
    <property type="entry name" value="RESPONSE_REGULATORY"/>
    <property type="match status" value="1"/>
</dbReference>
<feature type="transmembrane region" description="Helical" evidence="6">
    <location>
        <begin position="108"/>
        <end position="126"/>
    </location>
</feature>
<keyword evidence="6" id="KW-0812">Transmembrane</keyword>
<protein>
    <recommendedName>
        <fullName evidence="2">histidine kinase</fullName>
        <ecNumber evidence="2">2.7.13.3</ecNumber>
    </recommendedName>
</protein>
<dbReference type="EC" id="2.7.13.3" evidence="2"/>
<dbReference type="Pfam" id="PF00072">
    <property type="entry name" value="Response_reg"/>
    <property type="match status" value="1"/>
</dbReference>
<dbReference type="CDD" id="cd00082">
    <property type="entry name" value="HisKA"/>
    <property type="match status" value="1"/>
</dbReference>
<feature type="domain" description="Histidine kinase" evidence="7">
    <location>
        <begin position="206"/>
        <end position="422"/>
    </location>
</feature>
<evidence type="ECO:0000256" key="5">
    <source>
        <dbReference type="PROSITE-ProRule" id="PRU00169"/>
    </source>
</evidence>
<dbReference type="CDD" id="cd17546">
    <property type="entry name" value="REC_hyHK_CKI1_RcsC-like"/>
    <property type="match status" value="1"/>
</dbReference>
<dbReference type="SMART" id="SM00387">
    <property type="entry name" value="HATPase_c"/>
    <property type="match status" value="1"/>
</dbReference>
<sequence length="565" mass="59500">MGLSELLNDGIDGASLEMSRRGMAGRLVMTTLVGVLLAYAFGPYALLPWIVVNAGLEGLLLLIKAQFRPASERRFPMIRRLGPGMAFSVTWSITACLLWIHGSAGLKFAALMVMFGLLIEGLKYAVVSRALLLALAPPPFAALIFAAVTSQHWQGWEYVVLAVVMVGVLSFSMDAVRLLRANAQALEEAQAEAQEASRSKSAFVAMMSHELRTPMNGVLGLAHALSTTRLDVRQAEYVDMIIQSGDGLMTILNDILDLSKIEAGKLELEIAPFDIRALAGQIRLLWSETARGKGVELALEVDPATPAWLLGDAARVRQILMNLVSNALKFTLAGRVVIGVAPAEGEIVLSVTDTGVGLTAEQRARLFAPFAQGDRSTARRFGGTGLGLAICRHLAELMGGAIGVESEPGVGSTFTVRLALPTAAAPLAEEDAPATALGLAGLRVLVVDDNTVNQVVARAVLEAVGIEVAAVGDGRAALARLGAEPFDMVLMDVHMPVMDGVEAVRRIRAGEGGRIDMPVIALTADAMVGDAERLMAQGFDDAHPKPIAPAGLLATVARLSSAGAA</sequence>
<evidence type="ECO:0000259" key="8">
    <source>
        <dbReference type="PROSITE" id="PS50110"/>
    </source>
</evidence>
<dbReference type="CDD" id="cd16922">
    <property type="entry name" value="HATPase_EvgS-ArcB-TorS-like"/>
    <property type="match status" value="1"/>
</dbReference>
<dbReference type="InterPro" id="IPR003661">
    <property type="entry name" value="HisK_dim/P_dom"/>
</dbReference>
<evidence type="ECO:0000256" key="4">
    <source>
        <dbReference type="ARBA" id="ARBA00023012"/>
    </source>
</evidence>
<dbReference type="SUPFAM" id="SSF52172">
    <property type="entry name" value="CheY-like"/>
    <property type="match status" value="1"/>
</dbReference>
<dbReference type="Gene3D" id="1.10.287.130">
    <property type="match status" value="1"/>
</dbReference>
<dbReference type="Pfam" id="PF00512">
    <property type="entry name" value="HisKA"/>
    <property type="match status" value="1"/>
</dbReference>
<dbReference type="InterPro" id="IPR001789">
    <property type="entry name" value="Sig_transdc_resp-reg_receiver"/>
</dbReference>
<dbReference type="SMART" id="SM00388">
    <property type="entry name" value="HisKA"/>
    <property type="match status" value="1"/>
</dbReference>
<keyword evidence="3 5" id="KW-0597">Phosphoprotein</keyword>
<dbReference type="InterPro" id="IPR036890">
    <property type="entry name" value="HATPase_C_sf"/>
</dbReference>
<accession>A0ABN5IQ93</accession>
<feature type="modified residue" description="4-aspartylphosphate" evidence="5">
    <location>
        <position position="492"/>
    </location>
</feature>
<dbReference type="SUPFAM" id="SSF55874">
    <property type="entry name" value="ATPase domain of HSP90 chaperone/DNA topoisomerase II/histidine kinase"/>
    <property type="match status" value="1"/>
</dbReference>
<dbReference type="SMART" id="SM00448">
    <property type="entry name" value="REC"/>
    <property type="match status" value="1"/>
</dbReference>
<evidence type="ECO:0000259" key="7">
    <source>
        <dbReference type="PROSITE" id="PS50109"/>
    </source>
</evidence>
<keyword evidence="9" id="KW-0418">Kinase</keyword>
<keyword evidence="6" id="KW-1133">Transmembrane helix</keyword>
<comment type="catalytic activity">
    <reaction evidence="1">
        <text>ATP + protein L-histidine = ADP + protein N-phospho-L-histidine.</text>
        <dbReference type="EC" id="2.7.13.3"/>
    </reaction>
</comment>
<feature type="transmembrane region" description="Helical" evidence="6">
    <location>
        <begin position="131"/>
        <end position="149"/>
    </location>
</feature>
<proteinExistence type="predicted"/>
<dbReference type="PROSITE" id="PS50109">
    <property type="entry name" value="HIS_KIN"/>
    <property type="match status" value="1"/>
</dbReference>
<dbReference type="EMBL" id="CP027850">
    <property type="protein sequence ID" value="AVQ01165.1"/>
    <property type="molecule type" value="Genomic_DNA"/>
</dbReference>
<dbReference type="InterPro" id="IPR005467">
    <property type="entry name" value="His_kinase_dom"/>
</dbReference>